<dbReference type="KEGG" id="haxz:M0R88_16055"/>
<dbReference type="EMBL" id="CP096658">
    <property type="protein sequence ID" value="UPW00015.1"/>
    <property type="molecule type" value="Genomic_DNA"/>
</dbReference>
<proteinExistence type="predicted"/>
<keyword evidence="1" id="KW-1133">Transmembrane helix</keyword>
<keyword evidence="1" id="KW-0472">Membrane</keyword>
<name>A0A8U0IH26_9EURY</name>
<protein>
    <submittedName>
        <fullName evidence="2">Uncharacterized protein</fullName>
    </submittedName>
</protein>
<evidence type="ECO:0000313" key="3">
    <source>
        <dbReference type="Proteomes" id="UP000830434"/>
    </source>
</evidence>
<evidence type="ECO:0000313" key="2">
    <source>
        <dbReference type="EMBL" id="UPW00015.1"/>
    </source>
</evidence>
<dbReference type="Proteomes" id="UP000830434">
    <property type="component" value="Chromosome"/>
</dbReference>
<evidence type="ECO:0000256" key="1">
    <source>
        <dbReference type="SAM" id="Phobius"/>
    </source>
</evidence>
<dbReference type="RefSeq" id="WP_248654432.1">
    <property type="nucleotide sequence ID" value="NZ_CP096658.1"/>
</dbReference>
<dbReference type="GeneID" id="72191400"/>
<organism evidence="2 3">
    <name type="scientific">Halorussus gelatinilyticus</name>
    <dbReference type="NCBI Taxonomy" id="2937524"/>
    <lineage>
        <taxon>Archaea</taxon>
        <taxon>Methanobacteriati</taxon>
        <taxon>Methanobacteriota</taxon>
        <taxon>Stenosarchaea group</taxon>
        <taxon>Halobacteria</taxon>
        <taxon>Halobacteriales</taxon>
        <taxon>Haladaptataceae</taxon>
        <taxon>Halorussus</taxon>
    </lineage>
</organism>
<feature type="transmembrane region" description="Helical" evidence="1">
    <location>
        <begin position="272"/>
        <end position="294"/>
    </location>
</feature>
<accession>A0A8U0IH26</accession>
<gene>
    <name evidence="2" type="ORF">M0R88_16055</name>
</gene>
<sequence>MQKRTTALYVAFFFLVATAAFTVLTVTEQPTASVENPEYELSAGENFTVDGRTYNVSDLSAQMSEGSVVRSASATWVNESARYTATWANNSTVTYRNDTYRVLIPNVSNPSEATLREVRPLGNNTTTIQQGGQSYVVVNESDGNRSLVPVSEYKRQQFGEAQTRRLTVGSTFQYANNSTSVENITASAVKLAWDAPRTNTLEFGKTTAMRTTLIRSGTPTKMAFPAGGNNVTLNGQTYTTHYPDNSTLVLSNQAAEYHAQLDTVRHKHERFAGLWGVLILSVLAAFTMIALAFLPNK</sequence>
<reference evidence="2" key="1">
    <citation type="submission" date="2022-04" db="EMBL/GenBank/DDBJ databases">
        <title>Diverse halophilic archaea isolated from saline environments.</title>
        <authorList>
            <person name="Cui H.-L."/>
        </authorList>
    </citation>
    <scope>NUCLEOTIDE SEQUENCE</scope>
    <source>
        <strain evidence="2">XZYJT40</strain>
    </source>
</reference>
<dbReference type="AlphaFoldDB" id="A0A8U0IH26"/>
<keyword evidence="3" id="KW-1185">Reference proteome</keyword>
<keyword evidence="1" id="KW-0812">Transmembrane</keyword>